<feature type="region of interest" description="Disordered" evidence="1">
    <location>
        <begin position="56"/>
        <end position="76"/>
    </location>
</feature>
<dbReference type="Proteomes" id="UP000499080">
    <property type="component" value="Unassembled WGS sequence"/>
</dbReference>
<dbReference type="EMBL" id="BGPR01030099">
    <property type="protein sequence ID" value="GBO02362.1"/>
    <property type="molecule type" value="Genomic_DNA"/>
</dbReference>
<gene>
    <name evidence="2" type="ORF">AVEN_93283_1</name>
</gene>
<evidence type="ECO:0000256" key="1">
    <source>
        <dbReference type="SAM" id="MobiDB-lite"/>
    </source>
</evidence>
<name>A0A4Y2TQ30_ARAVE</name>
<organism evidence="2 3">
    <name type="scientific">Araneus ventricosus</name>
    <name type="common">Orbweaver spider</name>
    <name type="synonym">Epeira ventricosa</name>
    <dbReference type="NCBI Taxonomy" id="182803"/>
    <lineage>
        <taxon>Eukaryota</taxon>
        <taxon>Metazoa</taxon>
        <taxon>Ecdysozoa</taxon>
        <taxon>Arthropoda</taxon>
        <taxon>Chelicerata</taxon>
        <taxon>Arachnida</taxon>
        <taxon>Araneae</taxon>
        <taxon>Araneomorphae</taxon>
        <taxon>Entelegynae</taxon>
        <taxon>Araneoidea</taxon>
        <taxon>Araneidae</taxon>
        <taxon>Araneus</taxon>
    </lineage>
</organism>
<evidence type="ECO:0000313" key="3">
    <source>
        <dbReference type="Proteomes" id="UP000499080"/>
    </source>
</evidence>
<sequence>MINSAMISSVDELMQQNRRITTREIAVELSISKETVHHIVHKKLGVRAKHGVDMVGLGDPGLTRSPKAEGTGPGRKRSIIATLTDLKICQAVYEQDQAIKVDDSDGDECVEENPPTNAKMRHT</sequence>
<comment type="caution">
    <text evidence="2">The sequence shown here is derived from an EMBL/GenBank/DDBJ whole genome shotgun (WGS) entry which is preliminary data.</text>
</comment>
<proteinExistence type="predicted"/>
<dbReference type="AlphaFoldDB" id="A0A4Y2TQ30"/>
<evidence type="ECO:0000313" key="2">
    <source>
        <dbReference type="EMBL" id="GBO02362.1"/>
    </source>
</evidence>
<keyword evidence="3" id="KW-1185">Reference proteome</keyword>
<reference evidence="2 3" key="1">
    <citation type="journal article" date="2019" name="Sci. Rep.">
        <title>Orb-weaving spider Araneus ventricosus genome elucidates the spidroin gene catalogue.</title>
        <authorList>
            <person name="Kono N."/>
            <person name="Nakamura H."/>
            <person name="Ohtoshi R."/>
            <person name="Moran D.A.P."/>
            <person name="Shinohara A."/>
            <person name="Yoshida Y."/>
            <person name="Fujiwara M."/>
            <person name="Mori M."/>
            <person name="Tomita M."/>
            <person name="Arakawa K."/>
        </authorList>
    </citation>
    <scope>NUCLEOTIDE SEQUENCE [LARGE SCALE GENOMIC DNA]</scope>
</reference>
<feature type="region of interest" description="Disordered" evidence="1">
    <location>
        <begin position="102"/>
        <end position="123"/>
    </location>
</feature>
<dbReference type="OrthoDB" id="6469225at2759"/>
<accession>A0A4Y2TQ30</accession>
<protein>
    <submittedName>
        <fullName evidence="2">Uncharacterized protein</fullName>
    </submittedName>
</protein>